<evidence type="ECO:0000313" key="3">
    <source>
        <dbReference type="EMBL" id="KAE9286150.1"/>
    </source>
</evidence>
<evidence type="ECO:0008006" key="6">
    <source>
        <dbReference type="Google" id="ProtNLM"/>
    </source>
</evidence>
<keyword evidence="4" id="KW-1185">Reference proteome</keyword>
<evidence type="ECO:0000313" key="2">
    <source>
        <dbReference type="EMBL" id="KAE8977109.1"/>
    </source>
</evidence>
<name>A0A6A3I2G5_9STRA</name>
<dbReference type="Proteomes" id="UP000434957">
    <property type="component" value="Unassembled WGS sequence"/>
</dbReference>
<evidence type="ECO:0000313" key="4">
    <source>
        <dbReference type="Proteomes" id="UP000434957"/>
    </source>
</evidence>
<accession>A0A6A3I2G5</accession>
<feature type="chain" id="PRO_5036379690" description="Secreted protein" evidence="1">
    <location>
        <begin position="22"/>
        <end position="104"/>
    </location>
</feature>
<sequence length="104" mass="11809">MGYYRLHLFALFVLRCSRVRCSLDSPCSMRCSESICSITTMIHKVKGDLHVQCTSDNIGYSGSRKILFEMVISAILDEMNSKSTTIVIVHSKVICCDNNFLKYM</sequence>
<reference evidence="2 5" key="1">
    <citation type="submission" date="2018-09" db="EMBL/GenBank/DDBJ databases">
        <title>Genomic investigation of the strawberry pathogen Phytophthora fragariae indicates pathogenicity is determined by transcriptional variation in three key races.</title>
        <authorList>
            <person name="Adams T.M."/>
            <person name="Armitage A.D."/>
            <person name="Sobczyk M.K."/>
            <person name="Bates H.J."/>
            <person name="Dunwell J.M."/>
            <person name="Nellist C.F."/>
            <person name="Harrison R.J."/>
        </authorList>
    </citation>
    <scope>NUCLEOTIDE SEQUENCE [LARGE SCALE GENOMIC DNA]</scope>
    <source>
        <strain evidence="2 5">SCRP324</strain>
        <strain evidence="3 4">SCRP333</strain>
    </source>
</reference>
<comment type="caution">
    <text evidence="2">The sequence shown here is derived from an EMBL/GenBank/DDBJ whole genome shotgun (WGS) entry which is preliminary data.</text>
</comment>
<protein>
    <recommendedName>
        <fullName evidence="6">Secreted protein</fullName>
    </recommendedName>
</protein>
<proteinExistence type="predicted"/>
<dbReference type="EMBL" id="QXFT01003404">
    <property type="protein sequence ID" value="KAE9286150.1"/>
    <property type="molecule type" value="Genomic_DNA"/>
</dbReference>
<keyword evidence="1" id="KW-0732">Signal</keyword>
<evidence type="ECO:0000256" key="1">
    <source>
        <dbReference type="SAM" id="SignalP"/>
    </source>
</evidence>
<feature type="signal peptide" evidence="1">
    <location>
        <begin position="1"/>
        <end position="21"/>
    </location>
</feature>
<dbReference type="Proteomes" id="UP000435112">
    <property type="component" value="Unassembled WGS sequence"/>
</dbReference>
<gene>
    <name evidence="2" type="ORF">PR002_g25118</name>
    <name evidence="3" type="ORF">PR003_g26397</name>
</gene>
<organism evidence="2 5">
    <name type="scientific">Phytophthora rubi</name>
    <dbReference type="NCBI Taxonomy" id="129364"/>
    <lineage>
        <taxon>Eukaryota</taxon>
        <taxon>Sar</taxon>
        <taxon>Stramenopiles</taxon>
        <taxon>Oomycota</taxon>
        <taxon>Peronosporomycetes</taxon>
        <taxon>Peronosporales</taxon>
        <taxon>Peronosporaceae</taxon>
        <taxon>Phytophthora</taxon>
    </lineage>
</organism>
<dbReference type="AlphaFoldDB" id="A0A6A3I2G5"/>
<dbReference type="EMBL" id="QXFU01003238">
    <property type="protein sequence ID" value="KAE8977109.1"/>
    <property type="molecule type" value="Genomic_DNA"/>
</dbReference>
<evidence type="ECO:0000313" key="5">
    <source>
        <dbReference type="Proteomes" id="UP000435112"/>
    </source>
</evidence>